<dbReference type="PANTHER" id="PTHR24171">
    <property type="entry name" value="ANKYRIN REPEAT DOMAIN-CONTAINING PROTEIN 39-RELATED"/>
    <property type="match status" value="1"/>
</dbReference>
<evidence type="ECO:0000256" key="3">
    <source>
        <dbReference type="PROSITE-ProRule" id="PRU00023"/>
    </source>
</evidence>
<gene>
    <name evidence="4" type="ORF">PoB_006369800</name>
</gene>
<keyword evidence="2 3" id="KW-0040">ANK repeat</keyword>
<evidence type="ECO:0000256" key="2">
    <source>
        <dbReference type="ARBA" id="ARBA00023043"/>
    </source>
</evidence>
<dbReference type="PROSITE" id="PS50297">
    <property type="entry name" value="ANK_REP_REGION"/>
    <property type="match status" value="1"/>
</dbReference>
<accession>A0AAV4CZG0</accession>
<evidence type="ECO:0000313" key="4">
    <source>
        <dbReference type="EMBL" id="GFO37193.1"/>
    </source>
</evidence>
<dbReference type="InterPro" id="IPR036770">
    <property type="entry name" value="Ankyrin_rpt-contain_sf"/>
</dbReference>
<comment type="caution">
    <text evidence="4">The sequence shown here is derived from an EMBL/GenBank/DDBJ whole genome shotgun (WGS) entry which is preliminary data.</text>
</comment>
<dbReference type="Proteomes" id="UP000735302">
    <property type="component" value="Unassembled WGS sequence"/>
</dbReference>
<dbReference type="Gene3D" id="1.25.40.20">
    <property type="entry name" value="Ankyrin repeat-containing domain"/>
    <property type="match status" value="1"/>
</dbReference>
<dbReference type="AlphaFoldDB" id="A0AAV4CZG0"/>
<dbReference type="PROSITE" id="PS50088">
    <property type="entry name" value="ANK_REPEAT"/>
    <property type="match status" value="1"/>
</dbReference>
<protein>
    <submittedName>
        <fullName evidence="4">Ankyrin repeat</fullName>
    </submittedName>
</protein>
<proteinExistence type="predicted"/>
<name>A0AAV4CZG0_9GAST</name>
<sequence length="207" mass="23220">MTNKSQIFNSIKQNNLRQVILLLQAGCDVNITNSSGQTPLMSAIVHVHDAQARCKIVTQLLKAGADVNKTDKNRKSPLTYACALNQPETVAIFLRQGLVDDALFPSIETLHNRPFFLCPMSLFSSAVPQAERGREFILRNGRKLPSRLVDGYCFSGGDFTLKPDISCWCRNEQRLYGSEDFRRNSKLRLFFMRIGITEIPILQPGSG</sequence>
<dbReference type="SMART" id="SM00248">
    <property type="entry name" value="ANK"/>
    <property type="match status" value="3"/>
</dbReference>
<dbReference type="InterPro" id="IPR002110">
    <property type="entry name" value="Ankyrin_rpt"/>
</dbReference>
<reference evidence="4 5" key="1">
    <citation type="journal article" date="2021" name="Elife">
        <title>Chloroplast acquisition without the gene transfer in kleptoplastic sea slugs, Plakobranchus ocellatus.</title>
        <authorList>
            <person name="Maeda T."/>
            <person name="Takahashi S."/>
            <person name="Yoshida T."/>
            <person name="Shimamura S."/>
            <person name="Takaki Y."/>
            <person name="Nagai Y."/>
            <person name="Toyoda A."/>
            <person name="Suzuki Y."/>
            <person name="Arimoto A."/>
            <person name="Ishii H."/>
            <person name="Satoh N."/>
            <person name="Nishiyama T."/>
            <person name="Hasebe M."/>
            <person name="Maruyama T."/>
            <person name="Minagawa J."/>
            <person name="Obokata J."/>
            <person name="Shigenobu S."/>
        </authorList>
    </citation>
    <scope>NUCLEOTIDE SEQUENCE [LARGE SCALE GENOMIC DNA]</scope>
</reference>
<keyword evidence="1" id="KW-0677">Repeat</keyword>
<keyword evidence="5" id="KW-1185">Reference proteome</keyword>
<dbReference type="EMBL" id="BLXT01007177">
    <property type="protein sequence ID" value="GFO37193.1"/>
    <property type="molecule type" value="Genomic_DNA"/>
</dbReference>
<evidence type="ECO:0000256" key="1">
    <source>
        <dbReference type="ARBA" id="ARBA00022737"/>
    </source>
</evidence>
<organism evidence="4 5">
    <name type="scientific">Plakobranchus ocellatus</name>
    <dbReference type="NCBI Taxonomy" id="259542"/>
    <lineage>
        <taxon>Eukaryota</taxon>
        <taxon>Metazoa</taxon>
        <taxon>Spiralia</taxon>
        <taxon>Lophotrochozoa</taxon>
        <taxon>Mollusca</taxon>
        <taxon>Gastropoda</taxon>
        <taxon>Heterobranchia</taxon>
        <taxon>Euthyneura</taxon>
        <taxon>Panpulmonata</taxon>
        <taxon>Sacoglossa</taxon>
        <taxon>Placobranchoidea</taxon>
        <taxon>Plakobranchidae</taxon>
        <taxon>Plakobranchus</taxon>
    </lineage>
</organism>
<feature type="repeat" description="ANK" evidence="3">
    <location>
        <begin position="35"/>
        <end position="72"/>
    </location>
</feature>
<evidence type="ECO:0000313" key="5">
    <source>
        <dbReference type="Proteomes" id="UP000735302"/>
    </source>
</evidence>
<dbReference type="Pfam" id="PF12796">
    <property type="entry name" value="Ank_2"/>
    <property type="match status" value="1"/>
</dbReference>
<dbReference type="SUPFAM" id="SSF48403">
    <property type="entry name" value="Ankyrin repeat"/>
    <property type="match status" value="1"/>
</dbReference>